<proteinExistence type="predicted"/>
<accession>A0AAN8V1X6</accession>
<dbReference type="InterPro" id="IPR019324">
    <property type="entry name" value="MPP6"/>
</dbReference>
<sequence length="197" mass="22881">MAKRELSSTLRNLKFMQRAAQKEEKPKKEDEVKPDGNFFNSAQVRKKWYGFYFYIEVKPMSVVIMEGDPHPGAFKGRMSFQSFNPSIDVSIMILCMYNYMHCDRMSSIFPLHSRENGSSQDGSQSLAVESNDIDGDLKRKQPEVVSEAQYPNKSQKNIQGDRQSPPINSRGSHKQQKREKQDWNVLRPPPKYQNQRD</sequence>
<gene>
    <name evidence="2" type="ORF">RJ641_008712</name>
</gene>
<evidence type="ECO:0000256" key="1">
    <source>
        <dbReference type="SAM" id="MobiDB-lite"/>
    </source>
</evidence>
<protein>
    <submittedName>
        <fullName evidence="2">Uncharacterized protein</fullName>
    </submittedName>
</protein>
<dbReference type="Pfam" id="PF10175">
    <property type="entry name" value="MPP6"/>
    <property type="match status" value="1"/>
</dbReference>
<reference evidence="2 3" key="1">
    <citation type="submission" date="2023-12" db="EMBL/GenBank/DDBJ databases">
        <title>A high-quality genome assembly for Dillenia turbinata (Dilleniales).</title>
        <authorList>
            <person name="Chanderbali A."/>
        </authorList>
    </citation>
    <scope>NUCLEOTIDE SEQUENCE [LARGE SCALE GENOMIC DNA]</scope>
    <source>
        <strain evidence="2">LSX21</strain>
        <tissue evidence="2">Leaf</tissue>
    </source>
</reference>
<dbReference type="GO" id="GO:0000460">
    <property type="term" value="P:maturation of 5.8S rRNA"/>
    <property type="evidence" value="ECO:0007669"/>
    <property type="project" value="TreeGrafter"/>
</dbReference>
<keyword evidence="3" id="KW-1185">Reference proteome</keyword>
<feature type="compositionally biased region" description="Polar residues" evidence="1">
    <location>
        <begin position="116"/>
        <end position="128"/>
    </location>
</feature>
<dbReference type="PANTHER" id="PTHR13582">
    <property type="entry name" value="M-PHASE PHOSPHOPROTEIN 6"/>
    <property type="match status" value="1"/>
</dbReference>
<name>A0AAN8V1X6_9MAGN</name>
<feature type="compositionally biased region" description="Polar residues" evidence="1">
    <location>
        <begin position="149"/>
        <end position="170"/>
    </location>
</feature>
<organism evidence="2 3">
    <name type="scientific">Dillenia turbinata</name>
    <dbReference type="NCBI Taxonomy" id="194707"/>
    <lineage>
        <taxon>Eukaryota</taxon>
        <taxon>Viridiplantae</taxon>
        <taxon>Streptophyta</taxon>
        <taxon>Embryophyta</taxon>
        <taxon>Tracheophyta</taxon>
        <taxon>Spermatophyta</taxon>
        <taxon>Magnoliopsida</taxon>
        <taxon>eudicotyledons</taxon>
        <taxon>Gunneridae</taxon>
        <taxon>Pentapetalae</taxon>
        <taxon>Dilleniales</taxon>
        <taxon>Dilleniaceae</taxon>
        <taxon>Dillenia</taxon>
    </lineage>
</organism>
<dbReference type="Proteomes" id="UP001370490">
    <property type="component" value="Unassembled WGS sequence"/>
</dbReference>
<dbReference type="PANTHER" id="PTHR13582:SF0">
    <property type="entry name" value="M-PHASE PHOSPHOPROTEIN 6"/>
    <property type="match status" value="1"/>
</dbReference>
<dbReference type="EMBL" id="JBAMMX010000015">
    <property type="protein sequence ID" value="KAK6926993.1"/>
    <property type="molecule type" value="Genomic_DNA"/>
</dbReference>
<evidence type="ECO:0000313" key="2">
    <source>
        <dbReference type="EMBL" id="KAK6926993.1"/>
    </source>
</evidence>
<dbReference type="AlphaFoldDB" id="A0AAN8V1X6"/>
<evidence type="ECO:0000313" key="3">
    <source>
        <dbReference type="Proteomes" id="UP001370490"/>
    </source>
</evidence>
<feature type="region of interest" description="Disordered" evidence="1">
    <location>
        <begin position="113"/>
        <end position="197"/>
    </location>
</feature>
<comment type="caution">
    <text evidence="2">The sequence shown here is derived from an EMBL/GenBank/DDBJ whole genome shotgun (WGS) entry which is preliminary data.</text>
</comment>